<gene>
    <name evidence="1" type="ORF">H8S07_09145</name>
</gene>
<proteinExistence type="predicted"/>
<dbReference type="GO" id="GO:0016787">
    <property type="term" value="F:hydrolase activity"/>
    <property type="evidence" value="ECO:0007669"/>
    <property type="project" value="UniProtKB-KW"/>
</dbReference>
<evidence type="ECO:0000313" key="2">
    <source>
        <dbReference type="Proteomes" id="UP000647235"/>
    </source>
</evidence>
<dbReference type="InterPro" id="IPR036412">
    <property type="entry name" value="HAD-like_sf"/>
</dbReference>
<keyword evidence="1" id="KW-0378">Hydrolase</keyword>
<dbReference type="SUPFAM" id="SSF56784">
    <property type="entry name" value="HAD-like"/>
    <property type="match status" value="1"/>
</dbReference>
<dbReference type="EMBL" id="JACOOY010000011">
    <property type="protein sequence ID" value="MBC5665440.1"/>
    <property type="molecule type" value="Genomic_DNA"/>
</dbReference>
<dbReference type="PANTHER" id="PTHR10000">
    <property type="entry name" value="PHOSPHOSERINE PHOSPHATASE"/>
    <property type="match status" value="1"/>
</dbReference>
<dbReference type="Gene3D" id="3.40.50.1000">
    <property type="entry name" value="HAD superfamily/HAD-like"/>
    <property type="match status" value="1"/>
</dbReference>
<name>A0ABR7EXW3_9FIRM</name>
<evidence type="ECO:0000313" key="1">
    <source>
        <dbReference type="EMBL" id="MBC5665440.1"/>
    </source>
</evidence>
<dbReference type="Pfam" id="PF08282">
    <property type="entry name" value="Hydrolase_3"/>
    <property type="match status" value="1"/>
</dbReference>
<dbReference type="RefSeq" id="WP_186855916.1">
    <property type="nucleotide sequence ID" value="NZ_JACOOY010000011.1"/>
</dbReference>
<dbReference type="NCBIfam" id="TIGR00099">
    <property type="entry name" value="Cof-subfamily"/>
    <property type="match status" value="1"/>
</dbReference>
<dbReference type="NCBIfam" id="TIGR01484">
    <property type="entry name" value="HAD-SF-IIB"/>
    <property type="match status" value="1"/>
</dbReference>
<dbReference type="SFLD" id="SFLDS00003">
    <property type="entry name" value="Haloacid_Dehalogenase"/>
    <property type="match status" value="1"/>
</dbReference>
<protein>
    <submittedName>
        <fullName evidence="1">HAD family hydrolase</fullName>
    </submittedName>
</protein>
<accession>A0ABR7EXW3</accession>
<comment type="caution">
    <text evidence="1">The sequence shown here is derived from an EMBL/GenBank/DDBJ whole genome shotgun (WGS) entry which is preliminary data.</text>
</comment>
<dbReference type="InterPro" id="IPR006379">
    <property type="entry name" value="HAD-SF_hydro_IIB"/>
</dbReference>
<dbReference type="InterPro" id="IPR000150">
    <property type="entry name" value="Cof"/>
</dbReference>
<dbReference type="PANTHER" id="PTHR10000:SF53">
    <property type="entry name" value="5-AMINO-6-(5-PHOSPHO-D-RIBITYLAMINO)URACIL PHOSPHATASE YBJI-RELATED"/>
    <property type="match status" value="1"/>
</dbReference>
<dbReference type="Gene3D" id="3.30.1240.10">
    <property type="match status" value="1"/>
</dbReference>
<sequence>MIKYIASDLDGTLLQNGAQKPDNETLELIRRLTEAGIHFIAASGRQYINMYRMFGPVQDMISYVSENGALVMDQHKAVTKGSLDRDLVLRITEYAKGYPACNCQLSCESYCYTDSKDPFYIKHMTDVVQYDMAVVDNLADIKEPFLKLAMCDFSGKGTSAIEPFFRKEFGDEIKIVTSGNEWIDFVAPDINKGTALEKLVHYLGFDMSEGIAFGDQFNDIEMLQMAGDSYALSGCAPGVEAYANHMTDSVQEVLKKVLAEL</sequence>
<organism evidence="1 2">
    <name type="scientific">Dorea hominis</name>
    <dbReference type="NCBI Taxonomy" id="2763040"/>
    <lineage>
        <taxon>Bacteria</taxon>
        <taxon>Bacillati</taxon>
        <taxon>Bacillota</taxon>
        <taxon>Clostridia</taxon>
        <taxon>Lachnospirales</taxon>
        <taxon>Lachnospiraceae</taxon>
        <taxon>Dorea</taxon>
    </lineage>
</organism>
<reference evidence="1 2" key="1">
    <citation type="submission" date="2020-08" db="EMBL/GenBank/DDBJ databases">
        <title>Genome public.</title>
        <authorList>
            <person name="Liu C."/>
            <person name="Sun Q."/>
        </authorList>
    </citation>
    <scope>NUCLEOTIDE SEQUENCE [LARGE SCALE GENOMIC DNA]</scope>
    <source>
        <strain evidence="1 2">NSJ-36</strain>
    </source>
</reference>
<keyword evidence="2" id="KW-1185">Reference proteome</keyword>
<dbReference type="InterPro" id="IPR023214">
    <property type="entry name" value="HAD_sf"/>
</dbReference>
<dbReference type="Proteomes" id="UP000647235">
    <property type="component" value="Unassembled WGS sequence"/>
</dbReference>
<dbReference type="SFLD" id="SFLDG01140">
    <property type="entry name" value="C2.B:_Phosphomannomutase_and_P"/>
    <property type="match status" value="1"/>
</dbReference>